<dbReference type="SUPFAM" id="SSF52540">
    <property type="entry name" value="P-loop containing nucleoside triphosphate hydrolases"/>
    <property type="match status" value="1"/>
</dbReference>
<feature type="domain" description="ABC transporter" evidence="5">
    <location>
        <begin position="11"/>
        <end position="252"/>
    </location>
</feature>
<evidence type="ECO:0000256" key="1">
    <source>
        <dbReference type="ARBA" id="ARBA00005417"/>
    </source>
</evidence>
<dbReference type="SMART" id="SM00382">
    <property type="entry name" value="AAA"/>
    <property type="match status" value="1"/>
</dbReference>
<name>A0ABZ0V830_9MICO</name>
<evidence type="ECO:0000256" key="3">
    <source>
        <dbReference type="ARBA" id="ARBA00022741"/>
    </source>
</evidence>
<organism evidence="6 7">
    <name type="scientific">Microbacterium invictum</name>
    <dbReference type="NCBI Taxonomy" id="515415"/>
    <lineage>
        <taxon>Bacteria</taxon>
        <taxon>Bacillati</taxon>
        <taxon>Actinomycetota</taxon>
        <taxon>Actinomycetes</taxon>
        <taxon>Micrococcales</taxon>
        <taxon>Microbacteriaceae</taxon>
        <taxon>Microbacterium</taxon>
    </lineage>
</organism>
<dbReference type="InterPro" id="IPR003593">
    <property type="entry name" value="AAA+_ATPase"/>
</dbReference>
<dbReference type="GO" id="GO:0005524">
    <property type="term" value="F:ATP binding"/>
    <property type="evidence" value="ECO:0007669"/>
    <property type="project" value="UniProtKB-KW"/>
</dbReference>
<evidence type="ECO:0000313" key="7">
    <source>
        <dbReference type="Proteomes" id="UP001324533"/>
    </source>
</evidence>
<dbReference type="CDD" id="cd03257">
    <property type="entry name" value="ABC_NikE_OppD_transporters"/>
    <property type="match status" value="1"/>
</dbReference>
<keyword evidence="3" id="KW-0547">Nucleotide-binding</keyword>
<accession>A0ABZ0V830</accession>
<dbReference type="Proteomes" id="UP001324533">
    <property type="component" value="Chromosome"/>
</dbReference>
<dbReference type="PROSITE" id="PS50893">
    <property type="entry name" value="ABC_TRANSPORTER_2"/>
    <property type="match status" value="1"/>
</dbReference>
<dbReference type="EMBL" id="CP139779">
    <property type="protein sequence ID" value="WQB69775.1"/>
    <property type="molecule type" value="Genomic_DNA"/>
</dbReference>
<proteinExistence type="inferred from homology"/>
<comment type="similarity">
    <text evidence="1">Belongs to the ABC transporter superfamily.</text>
</comment>
<gene>
    <name evidence="6" type="ORF">T9R20_13895</name>
</gene>
<dbReference type="Gene3D" id="3.40.50.300">
    <property type="entry name" value="P-loop containing nucleotide triphosphate hydrolases"/>
    <property type="match status" value="1"/>
</dbReference>
<protein>
    <submittedName>
        <fullName evidence="6">ATP-binding cassette domain-containing protein</fullName>
    </submittedName>
</protein>
<sequence length="265" mass="29015">MTVRSVDDAGIRVTDLGRDFHRVQAVRSVTFAVAPGRRVGIVGESGSGKSTVARIIAGLDRPTRGTVHVDGQDLRSALSTARGRREYRRRVQLIAQDTTSTFDPRFTIRQSLRVPGQRLGGWTRAECDTAIEEIAEELSIDVSLLERRPAQLSGGQRQRMAIARALLVRPRYLVCDEAVSALDVSVQGAVLNLLKRYSTDHDAALLFVSHGLPATAFITDELIVMYRGEIAEAGRTTQVLGRPTDPYTRALVGAYREMESARSGA</sequence>
<dbReference type="InterPro" id="IPR017871">
    <property type="entry name" value="ABC_transporter-like_CS"/>
</dbReference>
<keyword evidence="4 6" id="KW-0067">ATP-binding</keyword>
<dbReference type="PROSITE" id="PS00211">
    <property type="entry name" value="ABC_TRANSPORTER_1"/>
    <property type="match status" value="1"/>
</dbReference>
<dbReference type="PANTHER" id="PTHR43776">
    <property type="entry name" value="TRANSPORT ATP-BINDING PROTEIN"/>
    <property type="match status" value="1"/>
</dbReference>
<evidence type="ECO:0000313" key="6">
    <source>
        <dbReference type="EMBL" id="WQB69775.1"/>
    </source>
</evidence>
<dbReference type="Pfam" id="PF00005">
    <property type="entry name" value="ABC_tran"/>
    <property type="match status" value="1"/>
</dbReference>
<dbReference type="InterPro" id="IPR003439">
    <property type="entry name" value="ABC_transporter-like_ATP-bd"/>
</dbReference>
<dbReference type="PANTHER" id="PTHR43776:SF7">
    <property type="entry name" value="D,D-DIPEPTIDE TRANSPORT ATP-BINDING PROTEIN DDPF-RELATED"/>
    <property type="match status" value="1"/>
</dbReference>
<evidence type="ECO:0000256" key="2">
    <source>
        <dbReference type="ARBA" id="ARBA00022448"/>
    </source>
</evidence>
<reference evidence="6 7" key="1">
    <citation type="submission" date="2023-06" db="EMBL/GenBank/DDBJ databases">
        <title>Rock-solubilizing bacteria, Microbacterium invictum, promotes re-establishment of vegetation in rocky wasteland by accelerating rock bio-weathering and reshaping soil bacterial community.</title>
        <authorList>
            <person name="Liu C."/>
        </authorList>
    </citation>
    <scope>NUCLEOTIDE SEQUENCE [LARGE SCALE GENOMIC DNA]</scope>
    <source>
        <strain evidence="6 7">X-18</strain>
    </source>
</reference>
<evidence type="ECO:0000256" key="4">
    <source>
        <dbReference type="ARBA" id="ARBA00022840"/>
    </source>
</evidence>
<dbReference type="InterPro" id="IPR027417">
    <property type="entry name" value="P-loop_NTPase"/>
</dbReference>
<keyword evidence="2" id="KW-0813">Transport</keyword>
<evidence type="ECO:0000259" key="5">
    <source>
        <dbReference type="PROSITE" id="PS50893"/>
    </source>
</evidence>
<dbReference type="InterPro" id="IPR050319">
    <property type="entry name" value="ABC_transp_ATP-bind"/>
</dbReference>
<keyword evidence="7" id="KW-1185">Reference proteome</keyword>
<dbReference type="RefSeq" id="WP_322409897.1">
    <property type="nucleotide sequence ID" value="NZ_CP139779.1"/>
</dbReference>